<dbReference type="RefSeq" id="WP_128215369.1">
    <property type="nucleotide sequence ID" value="NZ_CP025746.1"/>
</dbReference>
<accession>A0A410E011</accession>
<dbReference type="AlphaFoldDB" id="A0A410E011"/>
<dbReference type="KEGG" id="cmah:C1I91_25170"/>
<dbReference type="EMBL" id="CP025746">
    <property type="protein sequence ID" value="QAA34656.1"/>
    <property type="molecule type" value="Genomic_DNA"/>
</dbReference>
<dbReference type="Proteomes" id="UP000286268">
    <property type="component" value="Chromosome"/>
</dbReference>
<protein>
    <recommendedName>
        <fullName evidence="4">Reticulocyte-binding protein</fullName>
    </recommendedName>
</protein>
<reference evidence="2 3" key="1">
    <citation type="submission" date="2018-01" db="EMBL/GenBank/DDBJ databases">
        <title>Genome Sequencing and Assembly of Anaerobacter polyendosporus strain CT4.</title>
        <authorList>
            <person name="Tachaapaikoon C."/>
            <person name="Sutheeworapong S."/>
            <person name="Jenjaroenpun P."/>
            <person name="Wongsurawat T."/>
            <person name="Nookeaw I."/>
            <person name="Cheawchanlertfa P."/>
            <person name="Kosugi A."/>
            <person name="Cheevadhanarak S."/>
            <person name="Ratanakhanokchai K."/>
        </authorList>
    </citation>
    <scope>NUCLEOTIDE SEQUENCE [LARGE SCALE GENOMIC DNA]</scope>
    <source>
        <strain evidence="2 3">CT4</strain>
    </source>
</reference>
<organism evidence="2 3">
    <name type="scientific">Clostridium manihotivorum</name>
    <dbReference type="NCBI Taxonomy" id="2320868"/>
    <lineage>
        <taxon>Bacteria</taxon>
        <taxon>Bacillati</taxon>
        <taxon>Bacillota</taxon>
        <taxon>Clostridia</taxon>
        <taxon>Eubacteriales</taxon>
        <taxon>Clostridiaceae</taxon>
        <taxon>Clostridium</taxon>
    </lineage>
</organism>
<evidence type="ECO:0008006" key="4">
    <source>
        <dbReference type="Google" id="ProtNLM"/>
    </source>
</evidence>
<keyword evidence="1" id="KW-1133">Transmembrane helix</keyword>
<gene>
    <name evidence="2" type="ORF">C1I91_25170</name>
</gene>
<evidence type="ECO:0000256" key="1">
    <source>
        <dbReference type="SAM" id="Phobius"/>
    </source>
</evidence>
<feature type="transmembrane region" description="Helical" evidence="1">
    <location>
        <begin position="9"/>
        <end position="29"/>
    </location>
</feature>
<keyword evidence="3" id="KW-1185">Reference proteome</keyword>
<keyword evidence="1" id="KW-0812">Transmembrane</keyword>
<proteinExistence type="predicted"/>
<dbReference type="OrthoDB" id="1933790at2"/>
<keyword evidence="1" id="KW-0472">Membrane</keyword>
<name>A0A410E011_9CLOT</name>
<evidence type="ECO:0000313" key="2">
    <source>
        <dbReference type="EMBL" id="QAA34656.1"/>
    </source>
</evidence>
<evidence type="ECO:0000313" key="3">
    <source>
        <dbReference type="Proteomes" id="UP000286268"/>
    </source>
</evidence>
<sequence length="214" mass="24962">MGKIKNSQYISFIVMILLISFIVNVFLSFNNGDYKERIGKKSSDELEDIIHRNETIKDILTNSIQSKCILKTDLVKISSQYDQLYLSVWGLMDDYSYYKTSKKLLLKDDGNINYDVTNDTVSKIKLYMNKFVESNISLTGDKIELKTNDLLNFQKMNDFSKELDSYFKDTIKKNSSDGTYDGMKDKLEGKNYWIDMLNNVFNISNKYSNFEFKA</sequence>